<evidence type="ECO:0000313" key="4">
    <source>
        <dbReference type="EMBL" id="CBJ28605.1"/>
    </source>
</evidence>
<reference evidence="4 5" key="1">
    <citation type="journal article" date="2010" name="Nature">
        <title>The Ectocarpus genome and the independent evolution of multicellularity in brown algae.</title>
        <authorList>
            <person name="Cock J.M."/>
            <person name="Sterck L."/>
            <person name="Rouze P."/>
            <person name="Scornet D."/>
            <person name="Allen A.E."/>
            <person name="Amoutzias G."/>
            <person name="Anthouard V."/>
            <person name="Artiguenave F."/>
            <person name="Aury J.M."/>
            <person name="Badger J.H."/>
            <person name="Beszteri B."/>
            <person name="Billiau K."/>
            <person name="Bonnet E."/>
            <person name="Bothwell J.H."/>
            <person name="Bowler C."/>
            <person name="Boyen C."/>
            <person name="Brownlee C."/>
            <person name="Carrano C.J."/>
            <person name="Charrier B."/>
            <person name="Cho G.Y."/>
            <person name="Coelho S.M."/>
            <person name="Collen J."/>
            <person name="Corre E."/>
            <person name="Da Silva C."/>
            <person name="Delage L."/>
            <person name="Delaroque N."/>
            <person name="Dittami S.M."/>
            <person name="Doulbeau S."/>
            <person name="Elias M."/>
            <person name="Farnham G."/>
            <person name="Gachon C.M."/>
            <person name="Gschloessl B."/>
            <person name="Heesch S."/>
            <person name="Jabbari K."/>
            <person name="Jubin C."/>
            <person name="Kawai H."/>
            <person name="Kimura K."/>
            <person name="Kloareg B."/>
            <person name="Kupper F.C."/>
            <person name="Lang D."/>
            <person name="Le Bail A."/>
            <person name="Leblanc C."/>
            <person name="Lerouge P."/>
            <person name="Lohr M."/>
            <person name="Lopez P.J."/>
            <person name="Martens C."/>
            <person name="Maumus F."/>
            <person name="Michel G."/>
            <person name="Miranda-Saavedra D."/>
            <person name="Morales J."/>
            <person name="Moreau H."/>
            <person name="Motomura T."/>
            <person name="Nagasato C."/>
            <person name="Napoli C.A."/>
            <person name="Nelson D.R."/>
            <person name="Nyvall-Collen P."/>
            <person name="Peters A.F."/>
            <person name="Pommier C."/>
            <person name="Potin P."/>
            <person name="Poulain J."/>
            <person name="Quesneville H."/>
            <person name="Read B."/>
            <person name="Rensing S.A."/>
            <person name="Ritter A."/>
            <person name="Rousvoal S."/>
            <person name="Samanta M."/>
            <person name="Samson G."/>
            <person name="Schroeder D.C."/>
            <person name="Segurens B."/>
            <person name="Strittmatter M."/>
            <person name="Tonon T."/>
            <person name="Tregear J.W."/>
            <person name="Valentin K."/>
            <person name="von Dassow P."/>
            <person name="Yamagishi T."/>
            <person name="Van de Peer Y."/>
            <person name="Wincker P."/>
        </authorList>
    </citation>
    <scope>NUCLEOTIDE SEQUENCE [LARGE SCALE GENOMIC DNA]</scope>
    <source>
        <strain evidence="5">Ec32 / CCAP1310/4</strain>
    </source>
</reference>
<dbReference type="InParanoid" id="D7FHQ0"/>
<sequence length="223" mass="24553">MMPPGYGGHPGMPPMQPGTGWALRKPFTHEEHSAFLDAMERYGQENTGSEWDKISQAVGNGRTVHEVRMHAHEYFVNLQMVTQMEPDARVLGSKIKRDDWTFEQDMVFEHAMAEFEETDSLRWLKVASLLPGKSHEDVRHRYQRLVYDVHKIENAVPMDVKYKAPKGGKSLLAKVAAKSGSASSRGRGGGSTKGAGGSSSSSAMHGAGGGREDRATKDSRRAL</sequence>
<feature type="compositionally biased region" description="Gly residues" evidence="1">
    <location>
        <begin position="1"/>
        <end position="10"/>
    </location>
</feature>
<dbReference type="EMBL" id="FN649760">
    <property type="protein sequence ID" value="CBJ28605.1"/>
    <property type="molecule type" value="Genomic_DNA"/>
</dbReference>
<dbReference type="Pfam" id="PF00249">
    <property type="entry name" value="Myb_DNA-binding"/>
    <property type="match status" value="2"/>
</dbReference>
<dbReference type="InterPro" id="IPR001005">
    <property type="entry name" value="SANT/Myb"/>
</dbReference>
<feature type="compositionally biased region" description="Gly residues" evidence="1">
    <location>
        <begin position="186"/>
        <end position="197"/>
    </location>
</feature>
<feature type="domain" description="Myb-like" evidence="2">
    <location>
        <begin position="92"/>
        <end position="146"/>
    </location>
</feature>
<dbReference type="InterPro" id="IPR017930">
    <property type="entry name" value="Myb_dom"/>
</dbReference>
<accession>D7FHQ0</accession>
<feature type="region of interest" description="Disordered" evidence="1">
    <location>
        <begin position="1"/>
        <end position="23"/>
    </location>
</feature>
<dbReference type="SUPFAM" id="SSF46689">
    <property type="entry name" value="Homeodomain-like"/>
    <property type="match status" value="2"/>
</dbReference>
<evidence type="ECO:0000259" key="3">
    <source>
        <dbReference type="PROSITE" id="PS51294"/>
    </source>
</evidence>
<dbReference type="SMART" id="SM00717">
    <property type="entry name" value="SANT"/>
    <property type="match status" value="2"/>
</dbReference>
<organism evidence="4 5">
    <name type="scientific">Ectocarpus siliculosus</name>
    <name type="common">Brown alga</name>
    <name type="synonym">Conferva siliculosa</name>
    <dbReference type="NCBI Taxonomy" id="2880"/>
    <lineage>
        <taxon>Eukaryota</taxon>
        <taxon>Sar</taxon>
        <taxon>Stramenopiles</taxon>
        <taxon>Ochrophyta</taxon>
        <taxon>PX clade</taxon>
        <taxon>Phaeophyceae</taxon>
        <taxon>Ectocarpales</taxon>
        <taxon>Ectocarpaceae</taxon>
        <taxon>Ectocarpus</taxon>
    </lineage>
</organism>
<dbReference type="CDD" id="cd00167">
    <property type="entry name" value="SANT"/>
    <property type="match status" value="2"/>
</dbReference>
<dbReference type="Gene3D" id="1.10.10.60">
    <property type="entry name" value="Homeodomain-like"/>
    <property type="match status" value="2"/>
</dbReference>
<dbReference type="OrthoDB" id="118550at2759"/>
<protein>
    <submittedName>
        <fullName evidence="4">Uncharacterized protein</fullName>
    </submittedName>
</protein>
<dbReference type="PANTHER" id="PTHR44042:SF67">
    <property type="entry name" value="MYB-LIKE PROTEIN I"/>
    <property type="match status" value="1"/>
</dbReference>
<dbReference type="PROSITE" id="PS51294">
    <property type="entry name" value="HTH_MYB"/>
    <property type="match status" value="1"/>
</dbReference>
<gene>
    <name evidence="4" type="ORF">Esi_0110_0019</name>
</gene>
<feature type="region of interest" description="Disordered" evidence="1">
    <location>
        <begin position="174"/>
        <end position="223"/>
    </location>
</feature>
<evidence type="ECO:0000259" key="2">
    <source>
        <dbReference type="PROSITE" id="PS50090"/>
    </source>
</evidence>
<dbReference type="Proteomes" id="UP000002630">
    <property type="component" value="Unassembled WGS sequence"/>
</dbReference>
<feature type="domain" description="Myb-like" evidence="2">
    <location>
        <begin position="24"/>
        <end position="75"/>
    </location>
</feature>
<dbReference type="PROSITE" id="PS50090">
    <property type="entry name" value="MYB_LIKE"/>
    <property type="match status" value="2"/>
</dbReference>
<name>D7FHQ0_ECTSI</name>
<dbReference type="PANTHER" id="PTHR44042">
    <property type="entry name" value="DUPLICATED HOMEODOMAIN-LIKE SUPERFAMILY PROTEIN-RELATED"/>
    <property type="match status" value="1"/>
</dbReference>
<dbReference type="STRING" id="2880.D7FHQ0"/>
<feature type="compositionally biased region" description="Basic and acidic residues" evidence="1">
    <location>
        <begin position="210"/>
        <end position="223"/>
    </location>
</feature>
<feature type="domain" description="HTH myb-type" evidence="3">
    <location>
        <begin position="24"/>
        <end position="79"/>
    </location>
</feature>
<dbReference type="AlphaFoldDB" id="D7FHQ0"/>
<dbReference type="InterPro" id="IPR009057">
    <property type="entry name" value="Homeodomain-like_sf"/>
</dbReference>
<keyword evidence="5" id="KW-1185">Reference proteome</keyword>
<feature type="compositionally biased region" description="Low complexity" evidence="1">
    <location>
        <begin position="174"/>
        <end position="185"/>
    </location>
</feature>
<proteinExistence type="predicted"/>
<evidence type="ECO:0000313" key="5">
    <source>
        <dbReference type="Proteomes" id="UP000002630"/>
    </source>
</evidence>
<evidence type="ECO:0000256" key="1">
    <source>
        <dbReference type="SAM" id="MobiDB-lite"/>
    </source>
</evidence>
<dbReference type="eggNOG" id="ENOG502S7QZ">
    <property type="taxonomic scope" value="Eukaryota"/>
</dbReference>